<keyword evidence="3 14" id="KW-0285">Flavoprotein</keyword>
<dbReference type="InterPro" id="IPR015865">
    <property type="entry name" value="Riboflavin_kinase_bac/euk"/>
</dbReference>
<evidence type="ECO:0000313" key="16">
    <source>
        <dbReference type="EMBL" id="KRM91401.1"/>
    </source>
</evidence>
<comment type="catalytic activity">
    <reaction evidence="13 14">
        <text>FMN + ATP + H(+) = FAD + diphosphate</text>
        <dbReference type="Rhea" id="RHEA:17237"/>
        <dbReference type="ChEBI" id="CHEBI:15378"/>
        <dbReference type="ChEBI" id="CHEBI:30616"/>
        <dbReference type="ChEBI" id="CHEBI:33019"/>
        <dbReference type="ChEBI" id="CHEBI:57692"/>
        <dbReference type="ChEBI" id="CHEBI:58210"/>
        <dbReference type="EC" id="2.7.7.2"/>
    </reaction>
</comment>
<dbReference type="PANTHER" id="PTHR22749">
    <property type="entry name" value="RIBOFLAVIN KINASE/FMN ADENYLYLTRANSFERASE"/>
    <property type="match status" value="1"/>
</dbReference>
<dbReference type="Gene3D" id="3.40.50.620">
    <property type="entry name" value="HUPs"/>
    <property type="match status" value="1"/>
</dbReference>
<evidence type="ECO:0000256" key="10">
    <source>
        <dbReference type="ARBA" id="ARBA00022840"/>
    </source>
</evidence>
<keyword evidence="4 14" id="KW-0288">FMN</keyword>
<dbReference type="UniPathway" id="UPA00276">
    <property type="reaction ID" value="UER00406"/>
</dbReference>
<dbReference type="InterPro" id="IPR015864">
    <property type="entry name" value="FAD_synthase"/>
</dbReference>
<dbReference type="EMBL" id="AYZI01000005">
    <property type="protein sequence ID" value="KRM91401.1"/>
    <property type="molecule type" value="Genomic_DNA"/>
</dbReference>
<evidence type="ECO:0000259" key="15">
    <source>
        <dbReference type="SMART" id="SM00904"/>
    </source>
</evidence>
<dbReference type="InterPro" id="IPR014729">
    <property type="entry name" value="Rossmann-like_a/b/a_fold"/>
</dbReference>
<keyword evidence="8 14" id="KW-0418">Kinase</keyword>
<evidence type="ECO:0000256" key="6">
    <source>
        <dbReference type="ARBA" id="ARBA00022695"/>
    </source>
</evidence>
<dbReference type="GO" id="GO:0005524">
    <property type="term" value="F:ATP binding"/>
    <property type="evidence" value="ECO:0007669"/>
    <property type="project" value="UniProtKB-UniRule"/>
</dbReference>
<dbReference type="Proteomes" id="UP000051586">
    <property type="component" value="Unassembled WGS sequence"/>
</dbReference>
<evidence type="ECO:0000256" key="5">
    <source>
        <dbReference type="ARBA" id="ARBA00022679"/>
    </source>
</evidence>
<dbReference type="EC" id="2.7.1.26" evidence="14"/>
<evidence type="ECO:0000256" key="7">
    <source>
        <dbReference type="ARBA" id="ARBA00022741"/>
    </source>
</evidence>
<dbReference type="CDD" id="cd02064">
    <property type="entry name" value="FAD_synthetase_N"/>
    <property type="match status" value="1"/>
</dbReference>
<proteinExistence type="inferred from homology"/>
<name>A0A0R2CT53_9LACO</name>
<keyword evidence="6 14" id="KW-0548">Nucleotidyltransferase</keyword>
<evidence type="ECO:0000256" key="9">
    <source>
        <dbReference type="ARBA" id="ARBA00022827"/>
    </source>
</evidence>
<comment type="pathway">
    <text evidence="2 14">Cofactor biosynthesis; FMN biosynthesis; FMN from riboflavin (ATP route): step 1/1.</text>
</comment>
<dbReference type="GO" id="GO:0009231">
    <property type="term" value="P:riboflavin biosynthetic process"/>
    <property type="evidence" value="ECO:0007669"/>
    <property type="project" value="InterPro"/>
</dbReference>
<comment type="caution">
    <text evidence="16">The sequence shown here is derived from an EMBL/GenBank/DDBJ whole genome shotgun (WGS) entry which is preliminary data.</text>
</comment>
<sequence>MKVVKIAYPQQLPVFGGQPLVLAMGFFDGVHRGHQQVLQQAADLAHQKQVPLAVLTYDHHPALVYQKLDGDAGRYLTLWERKQELLAQQGVDQIYQINYNFAFQAQTPQQFVDRFLLPLHPIAVVAGFDHTYGTNQADMDHLESYSHQQFSVVKVGQASLGGAKISSTDIRQSLAMGKLTLVNQALGYQFETTGTVIHGFARGRKLGFPTANIQHSELQRLPAEGVYVVQIAVNGRWYQGMASIGRNTTFGDHNPITVEINILDFNQNIYGNQVQIRWLQKLRDNVKYQGEAALIEQLKLDKIATINYFK</sequence>
<comment type="pathway">
    <text evidence="1 14">Cofactor biosynthesis; FAD biosynthesis; FAD from FMN: step 1/1.</text>
</comment>
<dbReference type="STRING" id="1423745.GCA_001311215_00344"/>
<dbReference type="EC" id="2.7.7.2" evidence="14"/>
<evidence type="ECO:0000256" key="11">
    <source>
        <dbReference type="ARBA" id="ARBA00023268"/>
    </source>
</evidence>
<dbReference type="RefSeq" id="WP_035421373.1">
    <property type="nucleotide sequence ID" value="NZ_AYZI01000005.1"/>
</dbReference>
<dbReference type="GO" id="GO:0009398">
    <property type="term" value="P:FMN biosynthetic process"/>
    <property type="evidence" value="ECO:0007669"/>
    <property type="project" value="UniProtKB-UniRule"/>
</dbReference>
<reference evidence="16 17" key="1">
    <citation type="journal article" date="2015" name="Genome Announc.">
        <title>Expanding the biotechnology potential of lactobacilli through comparative genomics of 213 strains and associated genera.</title>
        <authorList>
            <person name="Sun Z."/>
            <person name="Harris H.M."/>
            <person name="McCann A."/>
            <person name="Guo C."/>
            <person name="Argimon S."/>
            <person name="Zhang W."/>
            <person name="Yang X."/>
            <person name="Jeffery I.B."/>
            <person name="Cooney J.C."/>
            <person name="Kagawa T.F."/>
            <person name="Liu W."/>
            <person name="Song Y."/>
            <person name="Salvetti E."/>
            <person name="Wrobel A."/>
            <person name="Rasinkangas P."/>
            <person name="Parkhill J."/>
            <person name="Rea M.C."/>
            <person name="O'Sullivan O."/>
            <person name="Ritari J."/>
            <person name="Douillard F.P."/>
            <person name="Paul Ross R."/>
            <person name="Yang R."/>
            <person name="Briner A.E."/>
            <person name="Felis G.E."/>
            <person name="de Vos W.M."/>
            <person name="Barrangou R."/>
            <person name="Klaenhammer T.R."/>
            <person name="Caufield P.W."/>
            <person name="Cui Y."/>
            <person name="Zhang H."/>
            <person name="O'Toole P.W."/>
        </authorList>
    </citation>
    <scope>NUCLEOTIDE SEQUENCE [LARGE SCALE GENOMIC DNA]</scope>
    <source>
        <strain evidence="16 17">DSM 22689</strain>
    </source>
</reference>
<comment type="similarity">
    <text evidence="14">Belongs to the ribF family.</text>
</comment>
<dbReference type="Gene3D" id="2.40.30.30">
    <property type="entry name" value="Riboflavin kinase-like"/>
    <property type="match status" value="1"/>
</dbReference>
<evidence type="ECO:0000313" key="17">
    <source>
        <dbReference type="Proteomes" id="UP000051586"/>
    </source>
</evidence>
<evidence type="ECO:0000256" key="12">
    <source>
        <dbReference type="ARBA" id="ARBA00047880"/>
    </source>
</evidence>
<dbReference type="SUPFAM" id="SSF52374">
    <property type="entry name" value="Nucleotidylyl transferase"/>
    <property type="match status" value="1"/>
</dbReference>
<gene>
    <name evidence="16" type="ORF">FC87_GL000912</name>
</gene>
<keyword evidence="9 14" id="KW-0274">FAD</keyword>
<dbReference type="InterPro" id="IPR002606">
    <property type="entry name" value="Riboflavin_kinase_bac"/>
</dbReference>
<dbReference type="InterPro" id="IPR023468">
    <property type="entry name" value="Riboflavin_kinase"/>
</dbReference>
<evidence type="ECO:0000256" key="8">
    <source>
        <dbReference type="ARBA" id="ARBA00022777"/>
    </source>
</evidence>
<dbReference type="PANTHER" id="PTHR22749:SF6">
    <property type="entry name" value="RIBOFLAVIN KINASE"/>
    <property type="match status" value="1"/>
</dbReference>
<evidence type="ECO:0000256" key="2">
    <source>
        <dbReference type="ARBA" id="ARBA00005201"/>
    </source>
</evidence>
<keyword evidence="11" id="KW-0511">Multifunctional enzyme</keyword>
<dbReference type="GO" id="GO:0006747">
    <property type="term" value="P:FAD biosynthetic process"/>
    <property type="evidence" value="ECO:0007669"/>
    <property type="project" value="UniProtKB-UniRule"/>
</dbReference>
<comment type="catalytic activity">
    <reaction evidence="12 14">
        <text>riboflavin + ATP = FMN + ADP + H(+)</text>
        <dbReference type="Rhea" id="RHEA:14357"/>
        <dbReference type="ChEBI" id="CHEBI:15378"/>
        <dbReference type="ChEBI" id="CHEBI:30616"/>
        <dbReference type="ChEBI" id="CHEBI:57986"/>
        <dbReference type="ChEBI" id="CHEBI:58210"/>
        <dbReference type="ChEBI" id="CHEBI:456216"/>
        <dbReference type="EC" id="2.7.1.26"/>
    </reaction>
</comment>
<accession>A0A0R2CT53</accession>
<dbReference type="PIRSF" id="PIRSF004491">
    <property type="entry name" value="FAD_Synth"/>
    <property type="match status" value="1"/>
</dbReference>
<evidence type="ECO:0000256" key="13">
    <source>
        <dbReference type="ARBA" id="ARBA00049494"/>
    </source>
</evidence>
<protein>
    <recommendedName>
        <fullName evidence="14">Riboflavin biosynthesis protein</fullName>
    </recommendedName>
    <domain>
        <recommendedName>
            <fullName evidence="14">Riboflavin kinase</fullName>
            <ecNumber evidence="14">2.7.1.26</ecNumber>
        </recommendedName>
        <alternativeName>
            <fullName evidence="14">Flavokinase</fullName>
        </alternativeName>
    </domain>
    <domain>
        <recommendedName>
            <fullName evidence="14">FMN adenylyltransferase</fullName>
            <ecNumber evidence="14">2.7.7.2</ecNumber>
        </recommendedName>
        <alternativeName>
            <fullName evidence="14">FAD pyrophosphorylase</fullName>
        </alternativeName>
        <alternativeName>
            <fullName evidence="14">FAD synthase</fullName>
        </alternativeName>
    </domain>
</protein>
<dbReference type="GO" id="GO:0003919">
    <property type="term" value="F:FMN adenylyltransferase activity"/>
    <property type="evidence" value="ECO:0007669"/>
    <property type="project" value="UniProtKB-UniRule"/>
</dbReference>
<dbReference type="SUPFAM" id="SSF82114">
    <property type="entry name" value="Riboflavin kinase-like"/>
    <property type="match status" value="1"/>
</dbReference>
<keyword evidence="10 14" id="KW-0067">ATP-binding</keyword>
<dbReference type="GO" id="GO:0008531">
    <property type="term" value="F:riboflavin kinase activity"/>
    <property type="evidence" value="ECO:0007669"/>
    <property type="project" value="UniProtKB-UniRule"/>
</dbReference>
<evidence type="ECO:0000256" key="14">
    <source>
        <dbReference type="PIRNR" id="PIRNR004491"/>
    </source>
</evidence>
<dbReference type="Pfam" id="PF06574">
    <property type="entry name" value="FAD_syn"/>
    <property type="match status" value="1"/>
</dbReference>
<dbReference type="NCBIfam" id="TIGR00083">
    <property type="entry name" value="ribF"/>
    <property type="match status" value="1"/>
</dbReference>
<evidence type="ECO:0000256" key="4">
    <source>
        <dbReference type="ARBA" id="ARBA00022643"/>
    </source>
</evidence>
<dbReference type="UniPathway" id="UPA00277">
    <property type="reaction ID" value="UER00407"/>
</dbReference>
<keyword evidence="7 14" id="KW-0547">Nucleotide-binding</keyword>
<feature type="domain" description="Riboflavin kinase" evidence="15">
    <location>
        <begin position="185"/>
        <end position="310"/>
    </location>
</feature>
<dbReference type="PATRIC" id="fig|1423745.4.peg.973"/>
<keyword evidence="5 14" id="KW-0808">Transferase</keyword>
<dbReference type="Pfam" id="PF01687">
    <property type="entry name" value="Flavokinase"/>
    <property type="match status" value="1"/>
</dbReference>
<dbReference type="InterPro" id="IPR023465">
    <property type="entry name" value="Riboflavin_kinase_dom_sf"/>
</dbReference>
<organism evidence="16 17">
    <name type="scientific">Fructilactobacillus florum DSM 22689 = JCM 16035</name>
    <dbReference type="NCBI Taxonomy" id="1423745"/>
    <lineage>
        <taxon>Bacteria</taxon>
        <taxon>Bacillati</taxon>
        <taxon>Bacillota</taxon>
        <taxon>Bacilli</taxon>
        <taxon>Lactobacillales</taxon>
        <taxon>Lactobacillaceae</taxon>
        <taxon>Fructilactobacillus</taxon>
    </lineage>
</organism>
<evidence type="ECO:0000256" key="1">
    <source>
        <dbReference type="ARBA" id="ARBA00004726"/>
    </source>
</evidence>
<evidence type="ECO:0000256" key="3">
    <source>
        <dbReference type="ARBA" id="ARBA00022630"/>
    </source>
</evidence>
<dbReference type="SMART" id="SM00904">
    <property type="entry name" value="Flavokinase"/>
    <property type="match status" value="1"/>
</dbReference>
<dbReference type="AlphaFoldDB" id="A0A0R2CT53"/>